<sequence length="304" mass="35080">MFRDDNNLVHNNSEAPITFEVQNTSEFSNISEVENTSEKEDCQDVPIEVNKEGSQFMNDQANFNNSSFQNLLNVIYDQTEKMEKEKFTDTNKPGSSDANKLVVEEVLMCLTPFQMVHDDQSNLNPERSMVLHPLLAVDEHTPLPIPRERRLGPFNTSPYVTLFGSESGSSSRFPFTFDLKHPFVSMSHVDLTTLYMHFWKWLNEGLLVKHNTKKDKEERYKKKKGCLTNVVHFEIVTVQNKNWFYKLAYKDQLLDDSVSDIPQQTEGSFDYGYVAAYVDHISNGNGVPNFFDSEFTRIRYAALL</sequence>
<accession>A0AAF0QI89</accession>
<dbReference type="AlphaFoldDB" id="A0AAF0QI89"/>
<gene>
    <name evidence="1" type="ORF">MTR67_017609</name>
</gene>
<evidence type="ECO:0000313" key="1">
    <source>
        <dbReference type="EMBL" id="WMV24224.1"/>
    </source>
</evidence>
<keyword evidence="2" id="KW-1185">Reference proteome</keyword>
<reference evidence="1" key="1">
    <citation type="submission" date="2023-08" db="EMBL/GenBank/DDBJ databases">
        <title>A de novo genome assembly of Solanum verrucosum Schlechtendal, a Mexican diploid species geographically isolated from the other diploid A-genome species in potato relatives.</title>
        <authorList>
            <person name="Hosaka K."/>
        </authorList>
    </citation>
    <scope>NUCLEOTIDE SEQUENCE</scope>
    <source>
        <tissue evidence="1">Young leaves</tissue>
    </source>
</reference>
<evidence type="ECO:0000313" key="2">
    <source>
        <dbReference type="Proteomes" id="UP001234989"/>
    </source>
</evidence>
<dbReference type="EMBL" id="CP133615">
    <property type="protein sequence ID" value="WMV24224.1"/>
    <property type="molecule type" value="Genomic_DNA"/>
</dbReference>
<dbReference type="Proteomes" id="UP001234989">
    <property type="component" value="Chromosome 4"/>
</dbReference>
<proteinExistence type="predicted"/>
<protein>
    <submittedName>
        <fullName evidence="1">Uncharacterized protein</fullName>
    </submittedName>
</protein>
<organism evidence="1 2">
    <name type="scientific">Solanum verrucosum</name>
    <dbReference type="NCBI Taxonomy" id="315347"/>
    <lineage>
        <taxon>Eukaryota</taxon>
        <taxon>Viridiplantae</taxon>
        <taxon>Streptophyta</taxon>
        <taxon>Embryophyta</taxon>
        <taxon>Tracheophyta</taxon>
        <taxon>Spermatophyta</taxon>
        <taxon>Magnoliopsida</taxon>
        <taxon>eudicotyledons</taxon>
        <taxon>Gunneridae</taxon>
        <taxon>Pentapetalae</taxon>
        <taxon>asterids</taxon>
        <taxon>lamiids</taxon>
        <taxon>Solanales</taxon>
        <taxon>Solanaceae</taxon>
        <taxon>Solanoideae</taxon>
        <taxon>Solaneae</taxon>
        <taxon>Solanum</taxon>
    </lineage>
</organism>
<name>A0AAF0QI89_SOLVR</name>